<dbReference type="RefSeq" id="WP_235025122.1">
    <property type="nucleotide sequence ID" value="NZ_FCOL02000011.1"/>
</dbReference>
<dbReference type="GO" id="GO:0016787">
    <property type="term" value="F:hydrolase activity"/>
    <property type="evidence" value="ECO:0007669"/>
    <property type="project" value="UniProtKB-KW"/>
</dbReference>
<name>A0A158IG13_9BURK</name>
<dbReference type="AlphaFoldDB" id="A0A158IG13"/>
<gene>
    <name evidence="2" type="ORF">AWB67_02485</name>
</gene>
<dbReference type="Gene3D" id="3.40.50.850">
    <property type="entry name" value="Isochorismatase-like"/>
    <property type="match status" value="1"/>
</dbReference>
<dbReference type="InterPro" id="IPR036380">
    <property type="entry name" value="Isochorismatase-like_sf"/>
</dbReference>
<dbReference type="SUPFAM" id="SSF52499">
    <property type="entry name" value="Isochorismatase-like hydrolases"/>
    <property type="match status" value="1"/>
</dbReference>
<organism evidence="2 3">
    <name type="scientific">Caballeronia terrestris</name>
    <dbReference type="NCBI Taxonomy" id="1226301"/>
    <lineage>
        <taxon>Bacteria</taxon>
        <taxon>Pseudomonadati</taxon>
        <taxon>Pseudomonadota</taxon>
        <taxon>Betaproteobacteria</taxon>
        <taxon>Burkholderiales</taxon>
        <taxon>Burkholderiaceae</taxon>
        <taxon>Caballeronia</taxon>
    </lineage>
</organism>
<comment type="caution">
    <text evidence="2">The sequence shown here is derived from an EMBL/GenBank/DDBJ whole genome shotgun (WGS) entry which is preliminary data.</text>
</comment>
<feature type="domain" description="Isochorismatase-like" evidence="1">
    <location>
        <begin position="5"/>
        <end position="152"/>
    </location>
</feature>
<sequence>MKPETVLLIVDVQQKLMPHIDDHATLMRHCSALVRAADLIGVPVVATEQNPRGLGATVDELLAPAHRVIEKHTFDATLDDAFIAALPAPEDSVLFVAGAEAHVCVLLTTLGLLRLGYRVELIADAIGSRDPANKSIAISRAQQEGARLTTTETTIFNWLGTCQRPEFKEALRLIK</sequence>
<keyword evidence="3" id="KW-1185">Reference proteome</keyword>
<keyword evidence="2" id="KW-0378">Hydrolase</keyword>
<accession>A0A158IG13</accession>
<proteinExistence type="predicted"/>
<dbReference type="InterPro" id="IPR050993">
    <property type="entry name" value="Isochorismatase_domain"/>
</dbReference>
<dbReference type="Pfam" id="PF00857">
    <property type="entry name" value="Isochorismatase"/>
    <property type="match status" value="1"/>
</dbReference>
<reference evidence="2" key="1">
    <citation type="submission" date="2016-01" db="EMBL/GenBank/DDBJ databases">
        <authorList>
            <person name="Peeters C."/>
        </authorList>
    </citation>
    <scope>NUCLEOTIDE SEQUENCE [LARGE SCALE GENOMIC DNA]</scope>
    <source>
        <strain evidence="2">LMG 22937</strain>
    </source>
</reference>
<dbReference type="EMBL" id="FCOL02000011">
    <property type="protein sequence ID" value="SAL55514.1"/>
    <property type="molecule type" value="Genomic_DNA"/>
</dbReference>
<evidence type="ECO:0000313" key="2">
    <source>
        <dbReference type="EMBL" id="SAL55514.1"/>
    </source>
</evidence>
<protein>
    <submittedName>
        <fullName evidence="2">Isochorismatase hydrolase</fullName>
    </submittedName>
</protein>
<evidence type="ECO:0000259" key="1">
    <source>
        <dbReference type="Pfam" id="PF00857"/>
    </source>
</evidence>
<dbReference type="PANTHER" id="PTHR14119">
    <property type="entry name" value="HYDROLASE"/>
    <property type="match status" value="1"/>
</dbReference>
<evidence type="ECO:0000313" key="3">
    <source>
        <dbReference type="Proteomes" id="UP000054925"/>
    </source>
</evidence>
<dbReference type="Proteomes" id="UP000054925">
    <property type="component" value="Unassembled WGS sequence"/>
</dbReference>
<dbReference type="InterPro" id="IPR000868">
    <property type="entry name" value="Isochorismatase-like_dom"/>
</dbReference>
<dbReference type="PANTHER" id="PTHR14119:SF3">
    <property type="entry name" value="ISOCHORISMATASE DOMAIN-CONTAINING PROTEIN 2"/>
    <property type="match status" value="1"/>
</dbReference>